<dbReference type="InterPro" id="IPR012887">
    <property type="entry name" value="GDP_fucose_pyrophosphorylase"/>
</dbReference>
<dbReference type="Proteomes" id="UP000434276">
    <property type="component" value="Unassembled WGS sequence"/>
</dbReference>
<dbReference type="AlphaFoldDB" id="A0A5S9XS51"/>
<evidence type="ECO:0000256" key="1">
    <source>
        <dbReference type="ARBA" id="ARBA00022679"/>
    </source>
</evidence>
<proteinExistence type="predicted"/>
<gene>
    <name evidence="6" type="ORF">C24_LOCUS17290</name>
</gene>
<dbReference type="GO" id="GO:0042350">
    <property type="term" value="P:GDP-L-fucose biosynthetic process"/>
    <property type="evidence" value="ECO:0007669"/>
    <property type="project" value="UniProtKB-ARBA"/>
</dbReference>
<organism evidence="6 7">
    <name type="scientific">Arabidopsis thaliana</name>
    <name type="common">Mouse-ear cress</name>
    <dbReference type="NCBI Taxonomy" id="3702"/>
    <lineage>
        <taxon>Eukaryota</taxon>
        <taxon>Viridiplantae</taxon>
        <taxon>Streptophyta</taxon>
        <taxon>Embryophyta</taxon>
        <taxon>Tracheophyta</taxon>
        <taxon>Spermatophyta</taxon>
        <taxon>Magnoliopsida</taxon>
        <taxon>eudicotyledons</taxon>
        <taxon>Gunneridae</taxon>
        <taxon>Pentapetalae</taxon>
        <taxon>rosids</taxon>
        <taxon>malvids</taxon>
        <taxon>Brassicales</taxon>
        <taxon>Brassicaceae</taxon>
        <taxon>Camelineae</taxon>
        <taxon>Arabidopsis</taxon>
    </lineage>
</organism>
<keyword evidence="4" id="KW-0812">Transmembrane</keyword>
<evidence type="ECO:0000313" key="7">
    <source>
        <dbReference type="Proteomes" id="UP000434276"/>
    </source>
</evidence>
<dbReference type="Pfam" id="PF07959">
    <property type="entry name" value="Fucose_pyrophosphorylase"/>
    <property type="match status" value="1"/>
</dbReference>
<keyword evidence="3" id="KW-0418">Kinase</keyword>
<evidence type="ECO:0000256" key="4">
    <source>
        <dbReference type="SAM" id="Phobius"/>
    </source>
</evidence>
<keyword evidence="2" id="KW-0547">Nucleotide-binding</keyword>
<dbReference type="GO" id="GO:0000166">
    <property type="term" value="F:nucleotide binding"/>
    <property type="evidence" value="ECO:0007669"/>
    <property type="project" value="UniProtKB-KW"/>
</dbReference>
<evidence type="ECO:0000259" key="5">
    <source>
        <dbReference type="Pfam" id="PF07959"/>
    </source>
</evidence>
<evidence type="ECO:0000256" key="3">
    <source>
        <dbReference type="ARBA" id="ARBA00022777"/>
    </source>
</evidence>
<dbReference type="GO" id="GO:0016301">
    <property type="term" value="F:kinase activity"/>
    <property type="evidence" value="ECO:0007669"/>
    <property type="project" value="UniProtKB-KW"/>
</dbReference>
<name>A0A5S9XS51_ARATH</name>
<sequence>MSKQRKKAVLATVFRKSWYHLRLSLAPLSTLVVLDPDGKRIGYGATTLNAIYSLARHYEKSGVDPGPELMTLIVLFLSFLIIFLLSLHVQDKLSKTTAASIVTVPNTLDIASNHGVIVTSKSESLSESYTISLVNDLLEKPIVEKLVKKDAILHDGRTLLINTWIISGAEHG</sequence>
<dbReference type="PANTHER" id="PTHR32463:SF0">
    <property type="entry name" value="L-FUCOSE KINASE"/>
    <property type="match status" value="1"/>
</dbReference>
<keyword evidence="1" id="KW-0808">Transferase</keyword>
<feature type="transmembrane region" description="Helical" evidence="4">
    <location>
        <begin position="68"/>
        <end position="87"/>
    </location>
</feature>
<dbReference type="EMBL" id="CACSHJ010000095">
    <property type="protein sequence ID" value="CAA0394014.1"/>
    <property type="molecule type" value="Genomic_DNA"/>
</dbReference>
<keyword evidence="4" id="KW-1133">Transmembrane helix</keyword>
<dbReference type="OrthoDB" id="1741852at2759"/>
<accession>A0A5S9XS51</accession>
<feature type="domain" description="GDP-fucose pyrophosphorylase" evidence="5">
    <location>
        <begin position="92"/>
        <end position="162"/>
    </location>
</feature>
<evidence type="ECO:0000256" key="2">
    <source>
        <dbReference type="ARBA" id="ARBA00022741"/>
    </source>
</evidence>
<dbReference type="PANTHER" id="PTHR32463">
    <property type="entry name" value="L-FUCOSE KINASE"/>
    <property type="match status" value="1"/>
</dbReference>
<dbReference type="ExpressionAtlas" id="A0A5S9XS51">
    <property type="expression patterns" value="baseline and differential"/>
</dbReference>
<keyword evidence="4" id="KW-0472">Membrane</keyword>
<dbReference type="InterPro" id="IPR052203">
    <property type="entry name" value="GHMP_Kinase-Related"/>
</dbReference>
<evidence type="ECO:0000313" key="6">
    <source>
        <dbReference type="EMBL" id="CAA0394014.1"/>
    </source>
</evidence>
<reference evidence="6 7" key="1">
    <citation type="submission" date="2019-12" db="EMBL/GenBank/DDBJ databases">
        <authorList>
            <person name="Jiao W.-B."/>
            <person name="Schneeberger K."/>
        </authorList>
    </citation>
    <scope>NUCLEOTIDE SEQUENCE [LARGE SCALE GENOMIC DNA]</scope>
    <source>
        <strain evidence="7">cv. C24</strain>
    </source>
</reference>
<protein>
    <recommendedName>
        <fullName evidence="5">GDP-fucose pyrophosphorylase domain-containing protein</fullName>
    </recommendedName>
</protein>